<dbReference type="Pfam" id="PF13672">
    <property type="entry name" value="PP2C_2"/>
    <property type="match status" value="1"/>
</dbReference>
<organism evidence="2">
    <name type="scientific">marine metagenome</name>
    <dbReference type="NCBI Taxonomy" id="408172"/>
    <lineage>
        <taxon>unclassified sequences</taxon>
        <taxon>metagenomes</taxon>
        <taxon>ecological metagenomes</taxon>
    </lineage>
</organism>
<dbReference type="InterPro" id="IPR036457">
    <property type="entry name" value="PPM-type-like_dom_sf"/>
</dbReference>
<dbReference type="EMBL" id="UINC01229294">
    <property type="protein sequence ID" value="SVE60952.1"/>
    <property type="molecule type" value="Genomic_DNA"/>
</dbReference>
<protein>
    <recommendedName>
        <fullName evidence="1">PPM-type phosphatase domain-containing protein</fullName>
    </recommendedName>
</protein>
<dbReference type="Gene3D" id="3.60.40.10">
    <property type="entry name" value="PPM-type phosphatase domain"/>
    <property type="match status" value="1"/>
</dbReference>
<dbReference type="InterPro" id="IPR001932">
    <property type="entry name" value="PPM-type_phosphatase-like_dom"/>
</dbReference>
<dbReference type="AlphaFoldDB" id="A0A383EVI6"/>
<gene>
    <name evidence="2" type="ORF">METZ01_LOCUS513806</name>
</gene>
<feature type="non-terminal residue" evidence="2">
    <location>
        <position position="191"/>
    </location>
</feature>
<dbReference type="SUPFAM" id="SSF81606">
    <property type="entry name" value="PP2C-like"/>
    <property type="match status" value="1"/>
</dbReference>
<name>A0A383EVI6_9ZZZZ</name>
<evidence type="ECO:0000313" key="2">
    <source>
        <dbReference type="EMBL" id="SVE60952.1"/>
    </source>
</evidence>
<evidence type="ECO:0000259" key="1">
    <source>
        <dbReference type="Pfam" id="PF13672"/>
    </source>
</evidence>
<accession>A0A383EVI6</accession>
<proteinExistence type="predicted"/>
<sequence length="191" mass="20161">MVKEGREGLSSKGIFGPPVCLAGVNLKEPIAFPFLGGEVVIFTRSAPIAGHQNEDALGVFEWKRAVGVLAVADGLGGLPGGGAASQMMIESLNSPLLAEDIDPVTSCVKSVNKVLVRDGKGSGTTVTVLFVQGREISSYYVGDSTMLVVGRRGRIKLQTIPHSMVGRALSGGQLDEKSAMRHPERHVIHNM</sequence>
<feature type="domain" description="PPM-type phosphatase" evidence="1">
    <location>
        <begin position="49"/>
        <end position="163"/>
    </location>
</feature>
<reference evidence="2" key="1">
    <citation type="submission" date="2018-05" db="EMBL/GenBank/DDBJ databases">
        <authorList>
            <person name="Lanie J.A."/>
            <person name="Ng W.-L."/>
            <person name="Kazmierczak K.M."/>
            <person name="Andrzejewski T.M."/>
            <person name="Davidsen T.M."/>
            <person name="Wayne K.J."/>
            <person name="Tettelin H."/>
            <person name="Glass J.I."/>
            <person name="Rusch D."/>
            <person name="Podicherti R."/>
            <person name="Tsui H.-C.T."/>
            <person name="Winkler M.E."/>
        </authorList>
    </citation>
    <scope>NUCLEOTIDE SEQUENCE</scope>
</reference>